<keyword evidence="2" id="KW-0547">Nucleotide-binding</keyword>
<comment type="similarity">
    <text evidence="1">Belongs to the GSP E family.</text>
</comment>
<evidence type="ECO:0000256" key="1">
    <source>
        <dbReference type="ARBA" id="ARBA00006611"/>
    </source>
</evidence>
<accession>A0A2H0WKT4</accession>
<dbReference type="GO" id="GO:0005886">
    <property type="term" value="C:plasma membrane"/>
    <property type="evidence" value="ECO:0007669"/>
    <property type="project" value="TreeGrafter"/>
</dbReference>
<dbReference type="PANTHER" id="PTHR30258:SF3">
    <property type="entry name" value="SLL1921 PROTEIN"/>
    <property type="match status" value="1"/>
</dbReference>
<dbReference type="AlphaFoldDB" id="A0A2H0WKT4"/>
<dbReference type="SUPFAM" id="SSF160246">
    <property type="entry name" value="EspE N-terminal domain-like"/>
    <property type="match status" value="1"/>
</dbReference>
<dbReference type="Proteomes" id="UP000230353">
    <property type="component" value="Unassembled WGS sequence"/>
</dbReference>
<dbReference type="Gene3D" id="3.30.300.160">
    <property type="entry name" value="Type II secretion system, protein E, N-terminal domain"/>
    <property type="match status" value="1"/>
</dbReference>
<sequence length="577" mass="63791">MSFGEILVKNRIIDSSLLTQSRKEMEEQGVSLEEVLLKQGIPEDAITRAKSEAFGIPIKKIGDTSKIPFDILKKIPEESVRHYRFIPVGLREGVIEMGVVNPDDMAGREALQFLSSKLDLPIKIYLVSLSDFNKALGDYKSLGGEAVKLLDELETVIAEKISSAEPGSGIGEEIADGRAEKLSVGEAPVTKMVAVVLRHAIDGNASDVHIEPLENELKVRFRVDGVLYTSLKLPIKVHEAVVARIKILTNMKLDEKRKPQDGRFEASVSGRHIDFRVSTFPTFFGEKVVIRILDPEKGVKDLEATGLVGRNFEIVKEKLQRPYGLILLTGPTGSGKTTTLYAMLKMLEREKNNVVSLEDPIEYNIEGVSQSQVRPELNYDFANGLRSILRQDPDMIMVGEIRDRETAKLAIQAALTGHLVFSTLHTNTATGIIPRLVDMGVDPYLISAALIMGIGQRLVGTLCAESRKAVPLTGSVRETIEKELVGLPESVRQSIKIPKQIYRAEPSGDCPRGTRGRIGIFEVLQMTPQLEKLILTNSGESVIMEEAKRQGMITMRHDGILKVFRGEIGLEQLKQVI</sequence>
<dbReference type="SMART" id="SM00382">
    <property type="entry name" value="AAA"/>
    <property type="match status" value="1"/>
</dbReference>
<dbReference type="GO" id="GO:0005524">
    <property type="term" value="F:ATP binding"/>
    <property type="evidence" value="ECO:0007669"/>
    <property type="project" value="UniProtKB-KW"/>
</dbReference>
<gene>
    <name evidence="5" type="ORF">COT67_02550</name>
</gene>
<dbReference type="InterPro" id="IPR037257">
    <property type="entry name" value="T2SS_E_N_sf"/>
</dbReference>
<proteinExistence type="inferred from homology"/>
<feature type="domain" description="Bacterial type II secretion system protein E" evidence="4">
    <location>
        <begin position="389"/>
        <end position="403"/>
    </location>
</feature>
<reference evidence="6" key="1">
    <citation type="submission" date="2017-09" db="EMBL/GenBank/DDBJ databases">
        <title>Depth-based differentiation of microbial function through sediment-hosted aquifers and enrichment of novel symbionts in the deep terrestrial subsurface.</title>
        <authorList>
            <person name="Probst A.J."/>
            <person name="Ladd B."/>
            <person name="Jarett J.K."/>
            <person name="Geller-Mcgrath D.E."/>
            <person name="Sieber C.M.K."/>
            <person name="Emerson J.B."/>
            <person name="Anantharaman K."/>
            <person name="Thomas B.C."/>
            <person name="Malmstrom R."/>
            <person name="Stieglmeier M."/>
            <person name="Klingl A."/>
            <person name="Woyke T."/>
            <person name="Ryan C.M."/>
            <person name="Banfield J.F."/>
        </authorList>
    </citation>
    <scope>NUCLEOTIDE SEQUENCE [LARGE SCALE GENOMIC DNA]</scope>
</reference>
<dbReference type="Gene3D" id="3.30.450.90">
    <property type="match status" value="1"/>
</dbReference>
<dbReference type="InterPro" id="IPR001482">
    <property type="entry name" value="T2SS/T4SS_dom"/>
</dbReference>
<evidence type="ECO:0000256" key="2">
    <source>
        <dbReference type="ARBA" id="ARBA00022741"/>
    </source>
</evidence>
<dbReference type="GO" id="GO:0016887">
    <property type="term" value="F:ATP hydrolysis activity"/>
    <property type="evidence" value="ECO:0007669"/>
    <property type="project" value="TreeGrafter"/>
</dbReference>
<evidence type="ECO:0000313" key="5">
    <source>
        <dbReference type="EMBL" id="PIS13294.1"/>
    </source>
</evidence>
<organism evidence="5 6">
    <name type="scientific">Candidatus Tagabacteria bacterium CG09_land_8_20_14_0_10_41_14</name>
    <dbReference type="NCBI Taxonomy" id="1975021"/>
    <lineage>
        <taxon>Bacteria</taxon>
        <taxon>Candidatus Tagaibacteriota</taxon>
    </lineage>
</organism>
<evidence type="ECO:0000256" key="3">
    <source>
        <dbReference type="ARBA" id="ARBA00022840"/>
    </source>
</evidence>
<dbReference type="CDD" id="cd01129">
    <property type="entry name" value="PulE-GspE-like"/>
    <property type="match status" value="1"/>
</dbReference>
<evidence type="ECO:0000259" key="4">
    <source>
        <dbReference type="PROSITE" id="PS00662"/>
    </source>
</evidence>
<dbReference type="PROSITE" id="PS00662">
    <property type="entry name" value="T2SP_E"/>
    <property type="match status" value="1"/>
</dbReference>
<dbReference type="PANTHER" id="PTHR30258">
    <property type="entry name" value="TYPE II SECRETION SYSTEM PROTEIN GSPE-RELATED"/>
    <property type="match status" value="1"/>
</dbReference>
<dbReference type="InterPro" id="IPR007831">
    <property type="entry name" value="T2SS_GspE_N"/>
</dbReference>
<dbReference type="EMBL" id="PEZL01000037">
    <property type="protein sequence ID" value="PIS13294.1"/>
    <property type="molecule type" value="Genomic_DNA"/>
</dbReference>
<comment type="caution">
    <text evidence="5">The sequence shown here is derived from an EMBL/GenBank/DDBJ whole genome shotgun (WGS) entry which is preliminary data.</text>
</comment>
<evidence type="ECO:0000313" key="6">
    <source>
        <dbReference type="Proteomes" id="UP000230353"/>
    </source>
</evidence>
<dbReference type="Gene3D" id="3.40.50.300">
    <property type="entry name" value="P-loop containing nucleotide triphosphate hydrolases"/>
    <property type="match status" value="1"/>
</dbReference>
<dbReference type="SUPFAM" id="SSF52540">
    <property type="entry name" value="P-loop containing nucleoside triphosphate hydrolases"/>
    <property type="match status" value="1"/>
</dbReference>
<protein>
    <recommendedName>
        <fullName evidence="4">Bacterial type II secretion system protein E domain-containing protein</fullName>
    </recommendedName>
</protein>
<name>A0A2H0WKT4_9BACT</name>
<dbReference type="Pfam" id="PF00437">
    <property type="entry name" value="T2SSE"/>
    <property type="match status" value="1"/>
</dbReference>
<dbReference type="InterPro" id="IPR027417">
    <property type="entry name" value="P-loop_NTPase"/>
</dbReference>
<dbReference type="Pfam" id="PF05157">
    <property type="entry name" value="MshEN"/>
    <property type="match status" value="1"/>
</dbReference>
<keyword evidence="3" id="KW-0067">ATP-binding</keyword>
<dbReference type="InterPro" id="IPR003593">
    <property type="entry name" value="AAA+_ATPase"/>
</dbReference>